<dbReference type="GO" id="GO:0016887">
    <property type="term" value="F:ATP hydrolysis activity"/>
    <property type="evidence" value="ECO:0007669"/>
    <property type="project" value="InterPro"/>
</dbReference>
<organism evidence="7">
    <name type="scientific">human gut metagenome</name>
    <dbReference type="NCBI Taxonomy" id="408170"/>
    <lineage>
        <taxon>unclassified sequences</taxon>
        <taxon>metagenomes</taxon>
        <taxon>organismal metagenomes</taxon>
    </lineage>
</organism>
<keyword evidence="2" id="KW-1003">Cell membrane</keyword>
<dbReference type="PANTHER" id="PTHR43166:SF30">
    <property type="entry name" value="METHIONINE IMPORT ATP-BINDING PROTEIN METN"/>
    <property type="match status" value="1"/>
</dbReference>
<dbReference type="SUPFAM" id="SSF52540">
    <property type="entry name" value="P-loop containing nucleoside triphosphate hydrolases"/>
    <property type="match status" value="1"/>
</dbReference>
<dbReference type="AlphaFoldDB" id="K1SSC0"/>
<dbReference type="Pfam" id="PF00005">
    <property type="entry name" value="ABC_tran"/>
    <property type="match status" value="1"/>
</dbReference>
<gene>
    <name evidence="7" type="ORF">OBE_08958</name>
</gene>
<keyword evidence="7" id="KW-0067">ATP-binding</keyword>
<proteinExistence type="predicted"/>
<feature type="non-terminal residue" evidence="7">
    <location>
        <position position="82"/>
    </location>
</feature>
<feature type="domain" description="ABC transporter" evidence="6">
    <location>
        <begin position="23"/>
        <end position="81"/>
    </location>
</feature>
<dbReference type="InterPro" id="IPR003439">
    <property type="entry name" value="ABC_transporter-like_ATP-bd"/>
</dbReference>
<name>K1SSC0_9ZZZZ</name>
<comment type="caution">
    <text evidence="7">The sequence shown here is derived from an EMBL/GenBank/DDBJ whole genome shotgun (WGS) entry which is preliminary data.</text>
</comment>
<keyword evidence="4" id="KW-0029">Amino-acid transport</keyword>
<accession>K1SSC0</accession>
<dbReference type="InterPro" id="IPR050086">
    <property type="entry name" value="MetN_ABC_transporter-like"/>
</dbReference>
<evidence type="ECO:0000256" key="1">
    <source>
        <dbReference type="ARBA" id="ARBA00022448"/>
    </source>
</evidence>
<evidence type="ECO:0000313" key="7">
    <source>
        <dbReference type="EMBL" id="EKC60473.1"/>
    </source>
</evidence>
<dbReference type="EMBL" id="AJWZ01006195">
    <property type="protein sequence ID" value="EKC60473.1"/>
    <property type="molecule type" value="Genomic_DNA"/>
</dbReference>
<evidence type="ECO:0000256" key="3">
    <source>
        <dbReference type="ARBA" id="ARBA00022967"/>
    </source>
</evidence>
<evidence type="ECO:0000256" key="5">
    <source>
        <dbReference type="ARBA" id="ARBA00023136"/>
    </source>
</evidence>
<keyword evidence="7" id="KW-0547">Nucleotide-binding</keyword>
<dbReference type="PANTHER" id="PTHR43166">
    <property type="entry name" value="AMINO ACID IMPORT ATP-BINDING PROTEIN"/>
    <property type="match status" value="1"/>
</dbReference>
<keyword evidence="5" id="KW-0472">Membrane</keyword>
<dbReference type="GO" id="GO:0006865">
    <property type="term" value="P:amino acid transport"/>
    <property type="evidence" value="ECO:0007669"/>
    <property type="project" value="UniProtKB-KW"/>
</dbReference>
<reference evidence="7" key="1">
    <citation type="journal article" date="2013" name="Environ. Microbiol.">
        <title>Microbiota from the distal guts of lean and obese adolescents exhibit partial functional redundancy besides clear differences in community structure.</title>
        <authorList>
            <person name="Ferrer M."/>
            <person name="Ruiz A."/>
            <person name="Lanza F."/>
            <person name="Haange S.B."/>
            <person name="Oberbach A."/>
            <person name="Till H."/>
            <person name="Bargiela R."/>
            <person name="Campoy C."/>
            <person name="Segura M.T."/>
            <person name="Richter M."/>
            <person name="von Bergen M."/>
            <person name="Seifert J."/>
            <person name="Suarez A."/>
        </authorList>
    </citation>
    <scope>NUCLEOTIDE SEQUENCE</scope>
</reference>
<protein>
    <submittedName>
        <fullName evidence="7">Methionine ABC transporter, ATP-binding protein</fullName>
    </submittedName>
</protein>
<dbReference type="Gene3D" id="3.40.50.300">
    <property type="entry name" value="P-loop containing nucleotide triphosphate hydrolases"/>
    <property type="match status" value="1"/>
</dbReference>
<keyword evidence="1" id="KW-0813">Transport</keyword>
<dbReference type="GO" id="GO:0005524">
    <property type="term" value="F:ATP binding"/>
    <property type="evidence" value="ECO:0007669"/>
    <property type="project" value="UniProtKB-KW"/>
</dbReference>
<evidence type="ECO:0000259" key="6">
    <source>
        <dbReference type="Pfam" id="PF00005"/>
    </source>
</evidence>
<sequence length="82" mass="9005">MSEIEIKNVSKKYETKDGTVEALKNVSLSIEQGDIYGIIGMSGAGKSTLVRCMNFLEEPTEGQVLIKGRTLGSLSKKELRKQ</sequence>
<evidence type="ECO:0000256" key="2">
    <source>
        <dbReference type="ARBA" id="ARBA00022475"/>
    </source>
</evidence>
<keyword evidence="3" id="KW-1278">Translocase</keyword>
<evidence type="ECO:0000256" key="4">
    <source>
        <dbReference type="ARBA" id="ARBA00022970"/>
    </source>
</evidence>
<dbReference type="InterPro" id="IPR027417">
    <property type="entry name" value="P-loop_NTPase"/>
</dbReference>